<dbReference type="AlphaFoldDB" id="A0A9P9FKM6"/>
<dbReference type="Proteomes" id="UP000738349">
    <property type="component" value="Unassembled WGS sequence"/>
</dbReference>
<reference evidence="1" key="1">
    <citation type="journal article" date="2021" name="Nat. Commun.">
        <title>Genetic determinants of endophytism in the Arabidopsis root mycobiome.</title>
        <authorList>
            <person name="Mesny F."/>
            <person name="Miyauchi S."/>
            <person name="Thiergart T."/>
            <person name="Pickel B."/>
            <person name="Atanasova L."/>
            <person name="Karlsson M."/>
            <person name="Huettel B."/>
            <person name="Barry K.W."/>
            <person name="Haridas S."/>
            <person name="Chen C."/>
            <person name="Bauer D."/>
            <person name="Andreopoulos W."/>
            <person name="Pangilinan J."/>
            <person name="LaButti K."/>
            <person name="Riley R."/>
            <person name="Lipzen A."/>
            <person name="Clum A."/>
            <person name="Drula E."/>
            <person name="Henrissat B."/>
            <person name="Kohler A."/>
            <person name="Grigoriev I.V."/>
            <person name="Martin F.M."/>
            <person name="Hacquard S."/>
        </authorList>
    </citation>
    <scope>NUCLEOTIDE SEQUENCE</scope>
    <source>
        <strain evidence="1">MPI-CAGE-AT-0147</strain>
    </source>
</reference>
<comment type="caution">
    <text evidence="1">The sequence shown here is derived from an EMBL/GenBank/DDBJ whole genome shotgun (WGS) entry which is preliminary data.</text>
</comment>
<name>A0A9P9FKM6_9HYPO</name>
<evidence type="ECO:0000313" key="2">
    <source>
        <dbReference type="Proteomes" id="UP000738349"/>
    </source>
</evidence>
<keyword evidence="2" id="KW-1185">Reference proteome</keyword>
<evidence type="ECO:0000313" key="1">
    <source>
        <dbReference type="EMBL" id="KAH7165480.1"/>
    </source>
</evidence>
<dbReference type="EMBL" id="JAGMUV010000003">
    <property type="protein sequence ID" value="KAH7165480.1"/>
    <property type="molecule type" value="Genomic_DNA"/>
</dbReference>
<accession>A0A9P9FKM6</accession>
<sequence length="223" mass="23881">MPDGASAVAATGILSGFPGAIAQGEVGEVGGQTEPLGRALGAVSLICAAHWLLGDEEQGGVLDRGRLWAASKQWEARRQNGLSPPRWGWLDAPAPLGGLCTSRLSVIICKNGSMGKHLPRSRLLLLLGAAGEKGMVRGSTNKVNQVRDSNLGVWMHFDTLVMPWMRRWRPARSAQMLACPQRGSIKRSRAIALLICFGPRISSGDGADMRKLWRQILSAGPGR</sequence>
<proteinExistence type="predicted"/>
<protein>
    <submittedName>
        <fullName evidence="1">Uncharacterized protein</fullName>
    </submittedName>
</protein>
<gene>
    <name evidence="1" type="ORF">EDB81DRAFT_254747</name>
</gene>
<organism evidence="1 2">
    <name type="scientific">Dactylonectria macrodidyma</name>
    <dbReference type="NCBI Taxonomy" id="307937"/>
    <lineage>
        <taxon>Eukaryota</taxon>
        <taxon>Fungi</taxon>
        <taxon>Dikarya</taxon>
        <taxon>Ascomycota</taxon>
        <taxon>Pezizomycotina</taxon>
        <taxon>Sordariomycetes</taxon>
        <taxon>Hypocreomycetidae</taxon>
        <taxon>Hypocreales</taxon>
        <taxon>Nectriaceae</taxon>
        <taxon>Dactylonectria</taxon>
    </lineage>
</organism>